<keyword evidence="3" id="KW-1185">Reference proteome</keyword>
<dbReference type="InterPro" id="IPR043129">
    <property type="entry name" value="ATPase_NBD"/>
</dbReference>
<dbReference type="EMBL" id="AP019389">
    <property type="protein sequence ID" value="BBI21297.1"/>
    <property type="molecule type" value="Genomic_DNA"/>
</dbReference>
<dbReference type="InterPro" id="IPR050273">
    <property type="entry name" value="GppA/Ppx_hydrolase"/>
</dbReference>
<dbReference type="RefSeq" id="WP_232036678.1">
    <property type="nucleotide sequence ID" value="NZ_AP019389.1"/>
</dbReference>
<dbReference type="CDD" id="cd24052">
    <property type="entry name" value="ASKHA_NBD_HpPPX-GppA-like"/>
    <property type="match status" value="1"/>
</dbReference>
<accession>A0A3T1CJY7</accession>
<dbReference type="PANTHER" id="PTHR30005">
    <property type="entry name" value="EXOPOLYPHOSPHATASE"/>
    <property type="match status" value="1"/>
</dbReference>
<dbReference type="InterPro" id="IPR003695">
    <property type="entry name" value="Ppx_GppA_N"/>
</dbReference>
<organism evidence="2 3">
    <name type="scientific">Qipengyuania flava</name>
    <dbReference type="NCBI Taxonomy" id="192812"/>
    <lineage>
        <taxon>Bacteria</taxon>
        <taxon>Pseudomonadati</taxon>
        <taxon>Pseudomonadota</taxon>
        <taxon>Alphaproteobacteria</taxon>
        <taxon>Sphingomonadales</taxon>
        <taxon>Erythrobacteraceae</taxon>
        <taxon>Qipengyuania</taxon>
    </lineage>
</organism>
<protein>
    <submittedName>
        <fullName evidence="2">Exopolyphosphatase</fullName>
    </submittedName>
</protein>
<feature type="domain" description="Ppx/GppA phosphatase N-terminal" evidence="1">
    <location>
        <begin position="31"/>
        <end position="306"/>
    </location>
</feature>
<dbReference type="Gene3D" id="1.10.3210.10">
    <property type="entry name" value="Hypothetical protein af1432"/>
    <property type="match status" value="1"/>
</dbReference>
<sequence length="513" mass="55269">MSKSRSAKWQRRLIQPPRAVIDIGSNTVRMVIYEGTARVPEVIWNEKVAARLGRDLSETGRIPDEAAQEALAALARYALIIGDLGVEDVQTVATAAARDAANGPEFLAAVAALGLEPRLLTGEEEATASAMGALGAFPGARGVVADLGGGSLELVSVADNQCHEAASLQLGTLRLPALREAGSDAFEAAVREQLTAVGWAAAHPGPMYMIGGTWRALAAYAMRYFDYPLTDPHGFTLLPDDAQRLAKELVGADPEKLMEISGISQMRAHYLPDAAALLRPLLDAIGPDELVFSSWGLREGLLYARLEPAQMKADPLLAGVTAYASPRDSSITDATLLAAWTVGLADGDGAVNERLRLAAAQLSGALQRVEPNLRVSHAIEWPLGKRWIDLDARGRAMICAALFGSMGRTDVPDKLRELASDDDLREGMTWGLGFRLARRLGGGSRVSLSTSALRRKKKSLVLRLDESRAALATYPATREFEMLADWLDLKPKIKIGSFDFSGFDEEEEEEEDE</sequence>
<dbReference type="Gene3D" id="3.30.420.40">
    <property type="match status" value="1"/>
</dbReference>
<dbReference type="GO" id="GO:0006357">
    <property type="term" value="P:regulation of transcription by RNA polymerase II"/>
    <property type="evidence" value="ECO:0007669"/>
    <property type="project" value="TreeGrafter"/>
</dbReference>
<dbReference type="Pfam" id="PF02541">
    <property type="entry name" value="Ppx-GppA"/>
    <property type="match status" value="1"/>
</dbReference>
<evidence type="ECO:0000313" key="3">
    <source>
        <dbReference type="Proteomes" id="UP000290057"/>
    </source>
</evidence>
<dbReference type="SUPFAM" id="SSF53067">
    <property type="entry name" value="Actin-like ATPase domain"/>
    <property type="match status" value="2"/>
</dbReference>
<gene>
    <name evidence="2" type="ORF">EKJ_21440</name>
</gene>
<proteinExistence type="predicted"/>
<dbReference type="AlphaFoldDB" id="A0A3T1CJY7"/>
<evidence type="ECO:0000313" key="2">
    <source>
        <dbReference type="EMBL" id="BBI21297.1"/>
    </source>
</evidence>
<dbReference type="PANTHER" id="PTHR30005:SF0">
    <property type="entry name" value="RETROGRADE REGULATION PROTEIN 2"/>
    <property type="match status" value="1"/>
</dbReference>
<evidence type="ECO:0000259" key="1">
    <source>
        <dbReference type="Pfam" id="PF02541"/>
    </source>
</evidence>
<dbReference type="Proteomes" id="UP000290057">
    <property type="component" value="Chromosome"/>
</dbReference>
<dbReference type="Gene3D" id="3.30.420.150">
    <property type="entry name" value="Exopolyphosphatase. Domain 2"/>
    <property type="match status" value="1"/>
</dbReference>
<name>A0A3T1CJY7_9SPHN</name>
<reference evidence="2 3" key="1">
    <citation type="submission" date="2019-01" db="EMBL/GenBank/DDBJ databases">
        <title>Complete genome sequence of Erythrobacter flavus KJ5.</title>
        <authorList>
            <person name="Kanesaki Y."/>
            <person name="Brotosudarmo T."/>
            <person name="Moriuchi R."/>
            <person name="Awai K."/>
        </authorList>
    </citation>
    <scope>NUCLEOTIDE SEQUENCE [LARGE SCALE GENOMIC DNA]</scope>
    <source>
        <strain evidence="2 3">KJ5</strain>
    </source>
</reference>